<dbReference type="Pfam" id="PF13649">
    <property type="entry name" value="Methyltransf_25"/>
    <property type="match status" value="1"/>
</dbReference>
<dbReference type="InterPro" id="IPR029063">
    <property type="entry name" value="SAM-dependent_MTases_sf"/>
</dbReference>
<dbReference type="CDD" id="cd02440">
    <property type="entry name" value="AdoMet_MTases"/>
    <property type="match status" value="1"/>
</dbReference>
<dbReference type="InterPro" id="IPR041698">
    <property type="entry name" value="Methyltransf_25"/>
</dbReference>
<comment type="caution">
    <text evidence="2">The sequence shown here is derived from an EMBL/GenBank/DDBJ whole genome shotgun (WGS) entry which is preliminary data.</text>
</comment>
<evidence type="ECO:0000313" key="2">
    <source>
        <dbReference type="EMBL" id="PKB33284.1"/>
    </source>
</evidence>
<name>A0AA44UTM5_PSEA5</name>
<dbReference type="EMBL" id="PHUJ01000003">
    <property type="protein sequence ID" value="PKB33284.1"/>
    <property type="molecule type" value="Genomic_DNA"/>
</dbReference>
<evidence type="ECO:0000259" key="1">
    <source>
        <dbReference type="Pfam" id="PF13649"/>
    </source>
</evidence>
<dbReference type="GO" id="GO:0032259">
    <property type="term" value="P:methylation"/>
    <property type="evidence" value="ECO:0007669"/>
    <property type="project" value="UniProtKB-KW"/>
</dbReference>
<sequence>MHHSIMHTFRWCGDGPVRASCAGVSTPLEQVFLAAHDDLPREAPGSEETTALLLRLAGDLPERPRIVDIGCGTGPSTLPLAAATGGEVVAVDLHEPFLRRLRTRAATSGLGERVRPLVAAMDDLPLPDGEADLVWSEGAAYIMGFDAALAGWRRLLAPGGVLVLTEAEWTTTEPSPGAREFWDRSYPGMRTTAENVAAAERAGYTVQAVYLLPDSDWDAYYRPLACRIATLREDGVDPAALDEVGDEIAVRERFGAEYGYTGYVLRPR</sequence>
<organism evidence="2 3">
    <name type="scientific">Pseudonocardia alni</name>
    <name type="common">Amycolata alni</name>
    <dbReference type="NCBI Taxonomy" id="33907"/>
    <lineage>
        <taxon>Bacteria</taxon>
        <taxon>Bacillati</taxon>
        <taxon>Actinomycetota</taxon>
        <taxon>Actinomycetes</taxon>
        <taxon>Pseudonocardiales</taxon>
        <taxon>Pseudonocardiaceae</taxon>
        <taxon>Pseudonocardia</taxon>
    </lineage>
</organism>
<keyword evidence="2" id="KW-0489">Methyltransferase</keyword>
<keyword evidence="2" id="KW-0808">Transferase</keyword>
<dbReference type="PANTHER" id="PTHR43464">
    <property type="entry name" value="METHYLTRANSFERASE"/>
    <property type="match status" value="1"/>
</dbReference>
<dbReference type="Proteomes" id="UP000232453">
    <property type="component" value="Unassembled WGS sequence"/>
</dbReference>
<protein>
    <submittedName>
        <fullName evidence="2">Methyltransferase family protein</fullName>
    </submittedName>
</protein>
<dbReference type="GO" id="GO:0008168">
    <property type="term" value="F:methyltransferase activity"/>
    <property type="evidence" value="ECO:0007669"/>
    <property type="project" value="UniProtKB-KW"/>
</dbReference>
<feature type="domain" description="Methyltransferase" evidence="1">
    <location>
        <begin position="66"/>
        <end position="160"/>
    </location>
</feature>
<gene>
    <name evidence="2" type="ORF">ATL51_5038</name>
</gene>
<dbReference type="AlphaFoldDB" id="A0AA44UTM5"/>
<dbReference type="SUPFAM" id="SSF53335">
    <property type="entry name" value="S-adenosyl-L-methionine-dependent methyltransferases"/>
    <property type="match status" value="1"/>
</dbReference>
<proteinExistence type="predicted"/>
<accession>A0AA44UTM5</accession>
<reference evidence="2 3" key="1">
    <citation type="submission" date="2017-11" db="EMBL/GenBank/DDBJ databases">
        <title>Sequencing the genomes of 1000 actinobacteria strains.</title>
        <authorList>
            <person name="Klenk H.-P."/>
        </authorList>
    </citation>
    <scope>NUCLEOTIDE SEQUENCE [LARGE SCALE GENOMIC DNA]</scope>
    <source>
        <strain evidence="2 3">DSM 44104</strain>
    </source>
</reference>
<dbReference type="Gene3D" id="3.40.50.150">
    <property type="entry name" value="Vaccinia Virus protein VP39"/>
    <property type="match status" value="1"/>
</dbReference>
<evidence type="ECO:0000313" key="3">
    <source>
        <dbReference type="Proteomes" id="UP000232453"/>
    </source>
</evidence>
<dbReference type="PANTHER" id="PTHR43464:SF78">
    <property type="entry name" value="SLR1117 PROTEIN"/>
    <property type="match status" value="1"/>
</dbReference>